<evidence type="ECO:0000313" key="3">
    <source>
        <dbReference type="Proteomes" id="UP001286174"/>
    </source>
</evidence>
<keyword evidence="3" id="KW-1185">Reference proteome</keyword>
<dbReference type="EMBL" id="JALBUR010000018">
    <property type="protein sequence ID" value="MDX8419956.1"/>
    <property type="molecule type" value="Genomic_DNA"/>
</dbReference>
<dbReference type="GO" id="GO:0015234">
    <property type="term" value="F:thiamine transmembrane transporter activity"/>
    <property type="evidence" value="ECO:0007669"/>
    <property type="project" value="InterPro"/>
</dbReference>
<dbReference type="Pfam" id="PF09515">
    <property type="entry name" value="Thia_YuaJ"/>
    <property type="match status" value="1"/>
</dbReference>
<name>A0AB35U7A4_9FIRM</name>
<evidence type="ECO:0000313" key="2">
    <source>
        <dbReference type="EMBL" id="MDX8419956.1"/>
    </source>
</evidence>
<organism evidence="2 3">
    <name type="scientific">Grylomicrobium aquisgranensis</name>
    <dbReference type="NCBI Taxonomy" id="2926318"/>
    <lineage>
        <taxon>Bacteria</taxon>
        <taxon>Bacillati</taxon>
        <taxon>Bacillota</taxon>
        <taxon>Erysipelotrichia</taxon>
        <taxon>Erysipelotrichales</taxon>
        <taxon>Erysipelotrichaceae</taxon>
        <taxon>Grylomicrobium</taxon>
    </lineage>
</organism>
<reference evidence="2 3" key="1">
    <citation type="submission" date="2022-03" db="EMBL/GenBank/DDBJ databases">
        <title>Novel taxa within the pig intestine.</title>
        <authorList>
            <person name="Wylensek D."/>
            <person name="Bishof K."/>
            <person name="Afrizal A."/>
            <person name="Clavel T."/>
        </authorList>
    </citation>
    <scope>NUCLEOTIDE SEQUENCE [LARGE SCALE GENOMIC DNA]</scope>
    <source>
        <strain evidence="2 3">CLA-KB-P133</strain>
    </source>
</reference>
<keyword evidence="1" id="KW-0472">Membrane</keyword>
<dbReference type="GO" id="GO:0005886">
    <property type="term" value="C:plasma membrane"/>
    <property type="evidence" value="ECO:0007669"/>
    <property type="project" value="InterPro"/>
</dbReference>
<feature type="transmembrane region" description="Helical" evidence="1">
    <location>
        <begin position="6"/>
        <end position="25"/>
    </location>
</feature>
<protein>
    <submittedName>
        <fullName evidence="2">Energy-coupled thiamine transporter ThiT</fullName>
    </submittedName>
</protein>
<accession>A0AB35U7A4</accession>
<keyword evidence="1" id="KW-0812">Transmembrane</keyword>
<sequence length="186" mass="20852">MKNNKIRIISYMALYAALYVVLKFAGQYIPFLQMPQGGSIELELAAVFIASYHMGWKYGILTAMIGFLLTLICGFPIYWLNLGQFMLDYILPLLFVGASSLLGRNGSVRQIIGISLAMILKYISQLLSGVYYWPPEGSVAGSKAAWIYSAGYNLWYNLATLVVCIILVPLLLKRLEKTSAWKQFAK</sequence>
<comment type="caution">
    <text evidence="2">The sequence shown here is derived from an EMBL/GenBank/DDBJ whole genome shotgun (WGS) entry which is preliminary data.</text>
</comment>
<dbReference type="Proteomes" id="UP001286174">
    <property type="component" value="Unassembled WGS sequence"/>
</dbReference>
<dbReference type="RefSeq" id="WP_277644774.1">
    <property type="nucleotide sequence ID" value="NZ_JALBUR010000018.1"/>
</dbReference>
<feature type="transmembrane region" description="Helical" evidence="1">
    <location>
        <begin position="154"/>
        <end position="172"/>
    </location>
</feature>
<evidence type="ECO:0000256" key="1">
    <source>
        <dbReference type="SAM" id="Phobius"/>
    </source>
</evidence>
<proteinExistence type="predicted"/>
<dbReference type="InterPro" id="IPR012651">
    <property type="entry name" value="Thia_Transptr_ThiT"/>
</dbReference>
<dbReference type="Gene3D" id="1.10.1760.20">
    <property type="match status" value="1"/>
</dbReference>
<dbReference type="AlphaFoldDB" id="A0AB35U7A4"/>
<gene>
    <name evidence="2" type="ORF">MOZ60_07590</name>
</gene>
<feature type="transmembrane region" description="Helical" evidence="1">
    <location>
        <begin position="114"/>
        <end position="134"/>
    </location>
</feature>
<keyword evidence="1" id="KW-1133">Transmembrane helix</keyword>
<feature type="transmembrane region" description="Helical" evidence="1">
    <location>
        <begin position="58"/>
        <end position="79"/>
    </location>
</feature>